<evidence type="ECO:0000313" key="1">
    <source>
        <dbReference type="EMBL" id="TGD17629.1"/>
    </source>
</evidence>
<proteinExistence type="predicted"/>
<dbReference type="Proteomes" id="UP000297348">
    <property type="component" value="Unassembled WGS sequence"/>
</dbReference>
<organism evidence="1 2">
    <name type="scientific">Levilactobacillus suantsaiihabitans</name>
    <dbReference type="NCBI Taxonomy" id="2487722"/>
    <lineage>
        <taxon>Bacteria</taxon>
        <taxon>Bacillati</taxon>
        <taxon>Bacillota</taxon>
        <taxon>Bacilli</taxon>
        <taxon>Lactobacillales</taxon>
        <taxon>Lactobacillaceae</taxon>
        <taxon>Levilactobacillus</taxon>
    </lineage>
</organism>
<reference evidence="1 2" key="1">
    <citation type="submission" date="2018-10" db="EMBL/GenBank/DDBJ databases">
        <title>Lactobacillus sp. R7 and Lactobacillus sp. R19 isolated from fermented mustard green product of Taiwan.</title>
        <authorList>
            <person name="Lin S.-T."/>
        </authorList>
    </citation>
    <scope>NUCLEOTIDE SEQUENCE [LARGE SCALE GENOMIC DNA]</scope>
    <source>
        <strain evidence="1 2">BCRC 81129</strain>
    </source>
</reference>
<keyword evidence="2" id="KW-1185">Reference proteome</keyword>
<comment type="caution">
    <text evidence="1">The sequence shown here is derived from an EMBL/GenBank/DDBJ whole genome shotgun (WGS) entry which is preliminary data.</text>
</comment>
<dbReference type="AlphaFoldDB" id="A0A4Z0J5F0"/>
<accession>A0A4Z0J5F0</accession>
<dbReference type="EMBL" id="RKLX01000026">
    <property type="protein sequence ID" value="TGD17629.1"/>
    <property type="molecule type" value="Genomic_DNA"/>
</dbReference>
<gene>
    <name evidence="1" type="ORF">EGT51_11690</name>
</gene>
<feature type="non-terminal residue" evidence="1">
    <location>
        <position position="82"/>
    </location>
</feature>
<name>A0A4Z0J5F0_9LACO</name>
<protein>
    <submittedName>
        <fullName evidence="1">Uncharacterized protein</fullName>
    </submittedName>
</protein>
<sequence>MQVKLSDIIEAIDFTDDGMTYYYNKKTGEVELVVDGMADDDAVADEIEDNFDQYLRLPSHYEINDYQKMVEFIAGLPAGKEA</sequence>
<dbReference type="RefSeq" id="WP_225428736.1">
    <property type="nucleotide sequence ID" value="NZ_RKLX01000026.1"/>
</dbReference>
<evidence type="ECO:0000313" key="2">
    <source>
        <dbReference type="Proteomes" id="UP000297348"/>
    </source>
</evidence>